<keyword evidence="4" id="KW-0378">Hydrolase</keyword>
<proteinExistence type="predicted"/>
<organism evidence="4 5">
    <name type="scientific">Parapedobacter indicus</name>
    <dbReference type="NCBI Taxonomy" id="1477437"/>
    <lineage>
        <taxon>Bacteria</taxon>
        <taxon>Pseudomonadati</taxon>
        <taxon>Bacteroidota</taxon>
        <taxon>Sphingobacteriia</taxon>
        <taxon>Sphingobacteriales</taxon>
        <taxon>Sphingobacteriaceae</taxon>
        <taxon>Parapedobacter</taxon>
    </lineage>
</organism>
<keyword evidence="1" id="KW-0732">Signal</keyword>
<feature type="signal peptide" evidence="1">
    <location>
        <begin position="1"/>
        <end position="23"/>
    </location>
</feature>
<dbReference type="Pfam" id="PF17899">
    <property type="entry name" value="Peptidase_M61_N"/>
    <property type="match status" value="1"/>
</dbReference>
<keyword evidence="4" id="KW-0645">Protease</keyword>
<protein>
    <submittedName>
        <fullName evidence="4">Predicted metalloprotease, contains C-terminal PDZ domain</fullName>
    </submittedName>
</protein>
<name>A0A1I3V9Q2_9SPHI</name>
<evidence type="ECO:0000259" key="3">
    <source>
        <dbReference type="Pfam" id="PF17899"/>
    </source>
</evidence>
<sequence>MYNMKNLLLLLCLWGISVSASWAQRYQYTVDLTQLQDDKFNVSLLAPNVTESKVIFALPKIIPGTYAISDYGAFTSNVVATDRKGRRLPVKQLNTNQWEISKAKKLYKISYQVEDIFDTDKEHQIYPMAATNIEDKNIVVHTPGIFGYVEGQNNLPIELTFEKPADFYGSSAKLPVESTATRDVFHMESVDDLYDTPIMYGIPDTTTVQVGNCEVLVSVYSPNKVIQSREIANWLTDLLHGARKYLGGKLPADRYAFLYYFKDMKIKQSFPLGLGGALEHTTSSFYYIPEMPSDVLKNMIVDVSSHEFFHIITPLTIASREVKEFNYDTAVLSKHLWLYEGTTEYTAHHVQVQSGINTPEQFLDKLAEKITDSRENYNDTLAFTQLSKYAASTYADEYGNVYQKGALIGACLDIYLLHLSEGGYGLKDLTHDLGIRYGKDRFFEDDELFDEIAKLSYPEAKEFLVKYTQGNTPIPYVDYFALVGVRYQPNEKKKLVLDESASPQAQRLRTIWLTGQPPCN</sequence>
<dbReference type="Pfam" id="PF05299">
    <property type="entry name" value="Peptidase_M61"/>
    <property type="match status" value="1"/>
</dbReference>
<dbReference type="STRING" id="1477437.SAMN05444682_11627"/>
<dbReference type="Gene3D" id="1.10.390.10">
    <property type="entry name" value="Neutral Protease Domain 2"/>
    <property type="match status" value="1"/>
</dbReference>
<feature type="chain" id="PRO_5011441628" evidence="1">
    <location>
        <begin position="24"/>
        <end position="520"/>
    </location>
</feature>
<dbReference type="Gene3D" id="2.60.40.3650">
    <property type="match status" value="1"/>
</dbReference>
<evidence type="ECO:0000313" key="5">
    <source>
        <dbReference type="Proteomes" id="UP000198670"/>
    </source>
</evidence>
<dbReference type="OrthoDB" id="9778516at2"/>
<keyword evidence="4" id="KW-0482">Metalloprotease</keyword>
<dbReference type="SUPFAM" id="SSF55486">
    <property type="entry name" value="Metalloproteases ('zincins'), catalytic domain"/>
    <property type="match status" value="1"/>
</dbReference>
<dbReference type="Proteomes" id="UP000198670">
    <property type="component" value="Unassembled WGS sequence"/>
</dbReference>
<evidence type="ECO:0000313" key="4">
    <source>
        <dbReference type="EMBL" id="SFJ92118.1"/>
    </source>
</evidence>
<evidence type="ECO:0000256" key="1">
    <source>
        <dbReference type="SAM" id="SignalP"/>
    </source>
</evidence>
<dbReference type="GO" id="GO:0008237">
    <property type="term" value="F:metallopeptidase activity"/>
    <property type="evidence" value="ECO:0007669"/>
    <property type="project" value="UniProtKB-KW"/>
</dbReference>
<dbReference type="AlphaFoldDB" id="A0A1I3V9Q2"/>
<feature type="domain" description="Peptidase M61 N-terminal" evidence="3">
    <location>
        <begin position="27"/>
        <end position="201"/>
    </location>
</feature>
<dbReference type="EMBL" id="FOQO01000016">
    <property type="protein sequence ID" value="SFJ92118.1"/>
    <property type="molecule type" value="Genomic_DNA"/>
</dbReference>
<dbReference type="InterPro" id="IPR027268">
    <property type="entry name" value="Peptidase_M4/M1_CTD_sf"/>
</dbReference>
<reference evidence="4 5" key="1">
    <citation type="submission" date="2016-10" db="EMBL/GenBank/DDBJ databases">
        <authorList>
            <person name="de Groot N.N."/>
        </authorList>
    </citation>
    <scope>NUCLEOTIDE SEQUENCE [LARGE SCALE GENOMIC DNA]</scope>
    <source>
        <strain evidence="4 5">RK1</strain>
    </source>
</reference>
<dbReference type="InterPro" id="IPR007963">
    <property type="entry name" value="Peptidase_M61_catalytic"/>
</dbReference>
<gene>
    <name evidence="4" type="ORF">SAMN05444682_11627</name>
</gene>
<feature type="domain" description="Peptidase M61 catalytic" evidence="2">
    <location>
        <begin position="301"/>
        <end position="408"/>
    </location>
</feature>
<dbReference type="InterPro" id="IPR040756">
    <property type="entry name" value="Peptidase_M61_N"/>
</dbReference>
<dbReference type="GO" id="GO:0006508">
    <property type="term" value="P:proteolysis"/>
    <property type="evidence" value="ECO:0007669"/>
    <property type="project" value="UniProtKB-KW"/>
</dbReference>
<accession>A0A1I3V9Q2</accession>
<evidence type="ECO:0000259" key="2">
    <source>
        <dbReference type="Pfam" id="PF05299"/>
    </source>
</evidence>
<keyword evidence="5" id="KW-1185">Reference proteome</keyword>